<dbReference type="RefSeq" id="WP_075048766.1">
    <property type="nucleotide sequence ID" value="NZ_CP012328.1"/>
</dbReference>
<protein>
    <submittedName>
        <fullName evidence="1">Uncharacterized protein</fullName>
    </submittedName>
</protein>
<dbReference type="EMBL" id="CP012328">
    <property type="protein sequence ID" value="AKU80205.1"/>
    <property type="molecule type" value="Genomic_DNA"/>
</dbReference>
<reference evidence="1 2" key="1">
    <citation type="journal article" date="2015" name="Genome Announc.">
        <title>Complete Genome Sequence of Spiroplasma turonicum Strain Tab4cT, a Parasite of a Horse Fly, Haematopota sp. (Diptera: Tabanidae).</title>
        <authorList>
            <person name="Davis R.E."/>
            <person name="Shao J."/>
            <person name="Zhao Y."/>
            <person name="Gasparich G.E."/>
            <person name="Gaynor B.J."/>
            <person name="Donofrio N."/>
        </authorList>
    </citation>
    <scope>NUCLEOTIDE SEQUENCE [LARGE SCALE GENOMIC DNA]</scope>
    <source>
        <strain evidence="1 2">Tab4c</strain>
    </source>
</reference>
<organism evidence="1 2">
    <name type="scientific">Spiroplasma turonicum</name>
    <dbReference type="NCBI Taxonomy" id="216946"/>
    <lineage>
        <taxon>Bacteria</taxon>
        <taxon>Bacillati</taxon>
        <taxon>Mycoplasmatota</taxon>
        <taxon>Mollicutes</taxon>
        <taxon>Entomoplasmatales</taxon>
        <taxon>Spiroplasmataceae</taxon>
        <taxon>Spiroplasma</taxon>
    </lineage>
</organism>
<proteinExistence type="predicted"/>
<dbReference type="KEGG" id="stur:STURON_00959"/>
<dbReference type="AlphaFoldDB" id="A0A0K1P7C8"/>
<dbReference type="PATRIC" id="fig|216946.3.peg.991"/>
<name>A0A0K1P7C8_9MOLU</name>
<evidence type="ECO:0000313" key="2">
    <source>
        <dbReference type="Proteomes" id="UP000067243"/>
    </source>
</evidence>
<accession>A0A0K1P7C8</accession>
<sequence length="163" mass="18620">MTLVDGKTYADVVGYLTDAKKTRILKNDSDISLKNEKPLEVSENKISVDYDDLDTKKFDMEEVFKVGKLTSSWVEPSNDDSENYLGSLRKYFNEIKDLNPKLNSQEGDVLNITAYYFTVKGAKDSSSFDLRVISVDLSFNNKEKKHVKTPVVKNEYIKEIKLS</sequence>
<evidence type="ECO:0000313" key="1">
    <source>
        <dbReference type="EMBL" id="AKU80205.1"/>
    </source>
</evidence>
<keyword evidence="2" id="KW-1185">Reference proteome</keyword>
<dbReference type="Proteomes" id="UP000067243">
    <property type="component" value="Chromosome"/>
</dbReference>
<gene>
    <name evidence="1" type="ORF">STURON_00959</name>
</gene>
<dbReference type="OrthoDB" id="391208at2"/>